<dbReference type="STRING" id="80852.AWOD_I_0753"/>
<feature type="domain" description="Thioredoxin" evidence="1">
    <location>
        <begin position="1"/>
        <end position="111"/>
    </location>
</feature>
<gene>
    <name evidence="2" type="ORF">AWOD_I_0753</name>
</gene>
<dbReference type="PANTHER" id="PTHR45663">
    <property type="entry name" value="GEO12009P1"/>
    <property type="match status" value="1"/>
</dbReference>
<dbReference type="Pfam" id="PF14561">
    <property type="entry name" value="TPR_20"/>
    <property type="match status" value="1"/>
</dbReference>
<dbReference type="PATRIC" id="fig|80852.17.peg.765"/>
<protein>
    <submittedName>
        <fullName evidence="2">Thioredoxin</fullName>
    </submittedName>
</protein>
<dbReference type="CDD" id="cd02956">
    <property type="entry name" value="ybbN"/>
    <property type="match status" value="1"/>
</dbReference>
<dbReference type="KEGG" id="awd:AWOD_I_0753"/>
<name>A0A090IKP5_9GAMM</name>
<dbReference type="InterPro" id="IPR011990">
    <property type="entry name" value="TPR-like_helical_dom_sf"/>
</dbReference>
<dbReference type="Pfam" id="PF14559">
    <property type="entry name" value="TPR_19"/>
    <property type="match status" value="1"/>
</dbReference>
<evidence type="ECO:0000259" key="1">
    <source>
        <dbReference type="PROSITE" id="PS51352"/>
    </source>
</evidence>
<keyword evidence="3" id="KW-1185">Reference proteome</keyword>
<dbReference type="AlphaFoldDB" id="A0A090IKP5"/>
<reference evidence="3" key="1">
    <citation type="submission" date="2014-09" db="EMBL/GenBank/DDBJ databases">
        <authorList>
            <person name="Hjerde E."/>
        </authorList>
    </citation>
    <scope>NUCLEOTIDE SEQUENCE [LARGE SCALE GENOMIC DNA]</scope>
    <source>
        <strain evidence="3">06/09/139</strain>
    </source>
</reference>
<dbReference type="EMBL" id="LN554846">
    <property type="protein sequence ID" value="CED70847.1"/>
    <property type="molecule type" value="Genomic_DNA"/>
</dbReference>
<sequence length="284" mass="31688">MQPEHSVELNEQNFQQILESSTQTPVLIHFWAPMTQESLAVIPALQQLSQQCGEAVTLALLNCEEQQGLAQQFGVQTLPTIALFKNGQAVDGMGGPQSIEAIQGMLNKHLPSQEELQLGQAFKLVEEGEFQAALPTLLTLVEHFGGNGQIKLHIAQCYIETQAYDQAETILSEILMQDQDSKYKELVAKLELHKQAGNTPEIQALEDKYNTDKNNTEVTLELAIQYSQVNRQEEALEILMHILLKDLNAQDGQVKKTMMDILSALGQGNPVAGKYRRQLYSLLY</sequence>
<evidence type="ECO:0000313" key="2">
    <source>
        <dbReference type="EMBL" id="CED70847.1"/>
    </source>
</evidence>
<dbReference type="GeneID" id="28540322"/>
<dbReference type="Gene3D" id="1.25.40.10">
    <property type="entry name" value="Tetratricopeptide repeat domain"/>
    <property type="match status" value="2"/>
</dbReference>
<dbReference type="OrthoDB" id="9790390at2"/>
<dbReference type="InterPro" id="IPR013766">
    <property type="entry name" value="Thioredoxin_domain"/>
</dbReference>
<dbReference type="GO" id="GO:0005829">
    <property type="term" value="C:cytosol"/>
    <property type="evidence" value="ECO:0007669"/>
    <property type="project" value="TreeGrafter"/>
</dbReference>
<dbReference type="PROSITE" id="PS51352">
    <property type="entry name" value="THIOREDOXIN_2"/>
    <property type="match status" value="1"/>
</dbReference>
<dbReference type="SUPFAM" id="SSF52833">
    <property type="entry name" value="Thioredoxin-like"/>
    <property type="match status" value="1"/>
</dbReference>
<dbReference type="GO" id="GO:0015035">
    <property type="term" value="F:protein-disulfide reductase activity"/>
    <property type="evidence" value="ECO:0007669"/>
    <property type="project" value="TreeGrafter"/>
</dbReference>
<dbReference type="Proteomes" id="UP000032427">
    <property type="component" value="Chromosome 1"/>
</dbReference>
<organism evidence="2 3">
    <name type="scientific">Aliivibrio wodanis</name>
    <dbReference type="NCBI Taxonomy" id="80852"/>
    <lineage>
        <taxon>Bacteria</taxon>
        <taxon>Pseudomonadati</taxon>
        <taxon>Pseudomonadota</taxon>
        <taxon>Gammaproteobacteria</taxon>
        <taxon>Vibrionales</taxon>
        <taxon>Vibrionaceae</taxon>
        <taxon>Aliivibrio</taxon>
    </lineage>
</organism>
<dbReference type="Pfam" id="PF00085">
    <property type="entry name" value="Thioredoxin"/>
    <property type="match status" value="1"/>
</dbReference>
<dbReference type="InterPro" id="IPR036249">
    <property type="entry name" value="Thioredoxin-like_sf"/>
</dbReference>
<dbReference type="SUPFAM" id="SSF48452">
    <property type="entry name" value="TPR-like"/>
    <property type="match status" value="1"/>
</dbReference>
<accession>A0A090IKP5</accession>
<dbReference type="HOGENOM" id="CLU_046120_1_0_6"/>
<dbReference type="GO" id="GO:0006950">
    <property type="term" value="P:response to stress"/>
    <property type="evidence" value="ECO:0007669"/>
    <property type="project" value="UniProtKB-ARBA"/>
</dbReference>
<dbReference type="Gene3D" id="3.40.30.10">
    <property type="entry name" value="Glutaredoxin"/>
    <property type="match status" value="1"/>
</dbReference>
<dbReference type="PANTHER" id="PTHR45663:SF11">
    <property type="entry name" value="GEO12009P1"/>
    <property type="match status" value="1"/>
</dbReference>
<evidence type="ECO:0000313" key="3">
    <source>
        <dbReference type="Proteomes" id="UP000032427"/>
    </source>
</evidence>
<proteinExistence type="predicted"/>
<dbReference type="GO" id="GO:0045454">
    <property type="term" value="P:cell redox homeostasis"/>
    <property type="evidence" value="ECO:0007669"/>
    <property type="project" value="TreeGrafter"/>
</dbReference>